<sequence>MGEHIIIGIISTYGYIGLFLLLTLGIVGIPVPDEVLLMFSGFMVSKGELNYLGILFGAFCGTSVGISLSFYIGHAVGMPLIHRYGSKVGITEEKIRRVEEWFHKVGKWTIFFGFFIPGFRHLTAYSAGIGNMTYKEFALYALPGGLFWSFVFITIGKSVGMHWRKVEHMIHHYALWLIPFAVVLAIASYIWFRKKKPQ</sequence>
<accession>A0ABY4CN66</accession>
<evidence type="ECO:0000256" key="1">
    <source>
        <dbReference type="ARBA" id="ARBA00010792"/>
    </source>
</evidence>
<keyword evidence="2" id="KW-0812">Transmembrane</keyword>
<evidence type="ECO:0000256" key="2">
    <source>
        <dbReference type="SAM" id="Phobius"/>
    </source>
</evidence>
<dbReference type="Pfam" id="PF09335">
    <property type="entry name" value="VTT_dom"/>
    <property type="match status" value="1"/>
</dbReference>
<evidence type="ECO:0000313" key="4">
    <source>
        <dbReference type="EMBL" id="UOF91933.1"/>
    </source>
</evidence>
<protein>
    <submittedName>
        <fullName evidence="4">DedA family protein</fullName>
    </submittedName>
</protein>
<comment type="similarity">
    <text evidence="1">Belongs to the DedA family.</text>
</comment>
<dbReference type="InterPro" id="IPR032816">
    <property type="entry name" value="VTT_dom"/>
</dbReference>
<name>A0ABY4CN66_9BACL</name>
<dbReference type="EMBL" id="CP089291">
    <property type="protein sequence ID" value="UOF91933.1"/>
    <property type="molecule type" value="Genomic_DNA"/>
</dbReference>
<evidence type="ECO:0000259" key="3">
    <source>
        <dbReference type="Pfam" id="PF09335"/>
    </source>
</evidence>
<dbReference type="PANTHER" id="PTHR42709:SF9">
    <property type="entry name" value="ALKALINE PHOSPHATASE LIKE PROTEIN"/>
    <property type="match status" value="1"/>
</dbReference>
<dbReference type="RefSeq" id="WP_347438623.1">
    <property type="nucleotide sequence ID" value="NZ_CP089291.1"/>
</dbReference>
<evidence type="ECO:0000313" key="5">
    <source>
        <dbReference type="Proteomes" id="UP000830167"/>
    </source>
</evidence>
<keyword evidence="5" id="KW-1185">Reference proteome</keyword>
<dbReference type="PANTHER" id="PTHR42709">
    <property type="entry name" value="ALKALINE PHOSPHATASE LIKE PROTEIN"/>
    <property type="match status" value="1"/>
</dbReference>
<feature type="transmembrane region" description="Helical" evidence="2">
    <location>
        <begin position="12"/>
        <end position="31"/>
    </location>
</feature>
<dbReference type="Proteomes" id="UP000830167">
    <property type="component" value="Chromosome"/>
</dbReference>
<gene>
    <name evidence="4" type="ORF">LSG31_06750</name>
</gene>
<feature type="transmembrane region" description="Helical" evidence="2">
    <location>
        <begin position="51"/>
        <end position="73"/>
    </location>
</feature>
<dbReference type="InterPro" id="IPR051311">
    <property type="entry name" value="DedA_domain"/>
</dbReference>
<feature type="transmembrane region" description="Helical" evidence="2">
    <location>
        <begin position="137"/>
        <end position="153"/>
    </location>
</feature>
<proteinExistence type="inferred from homology"/>
<organism evidence="4 5">
    <name type="scientific">Fodinisporobacter ferrooxydans</name>
    <dbReference type="NCBI Taxonomy" id="2901836"/>
    <lineage>
        <taxon>Bacteria</taxon>
        <taxon>Bacillati</taxon>
        <taxon>Bacillota</taxon>
        <taxon>Bacilli</taxon>
        <taxon>Bacillales</taxon>
        <taxon>Alicyclobacillaceae</taxon>
        <taxon>Fodinisporobacter</taxon>
    </lineage>
</organism>
<feature type="domain" description="VTT" evidence="3">
    <location>
        <begin position="31"/>
        <end position="157"/>
    </location>
</feature>
<reference evidence="4" key="1">
    <citation type="submission" date="2021-12" db="EMBL/GenBank/DDBJ databases">
        <title>Alicyclobacillaceae gen. nov., sp. nov., isolated from chalcocite enrichment system.</title>
        <authorList>
            <person name="Jiang Z."/>
        </authorList>
    </citation>
    <scope>NUCLEOTIDE SEQUENCE</scope>
    <source>
        <strain evidence="4">MYW30-H2</strain>
    </source>
</reference>
<feature type="transmembrane region" description="Helical" evidence="2">
    <location>
        <begin position="173"/>
        <end position="192"/>
    </location>
</feature>
<keyword evidence="2" id="KW-0472">Membrane</keyword>
<keyword evidence="2" id="KW-1133">Transmembrane helix</keyword>